<proteinExistence type="predicted"/>
<dbReference type="GeneID" id="33936644"/>
<feature type="compositionally biased region" description="Basic residues" evidence="1">
    <location>
        <begin position="148"/>
        <end position="169"/>
    </location>
</feature>
<dbReference type="EMBL" id="LSBJ02000003">
    <property type="protein sequence ID" value="OWT43108.1"/>
    <property type="molecule type" value="Genomic_DNA"/>
</dbReference>
<feature type="compositionally biased region" description="Polar residues" evidence="1">
    <location>
        <begin position="129"/>
        <end position="140"/>
    </location>
</feature>
<feature type="compositionally biased region" description="Polar residues" evidence="1">
    <location>
        <begin position="214"/>
        <end position="223"/>
    </location>
</feature>
<gene>
    <name evidence="2" type="ORF">VFPPC_17716</name>
</gene>
<dbReference type="STRING" id="1380566.A0A219AQP9"/>
<name>A0A219AQP9_METCM</name>
<dbReference type="KEGG" id="pchm:VFPPC_17716"/>
<dbReference type="Proteomes" id="UP000078397">
    <property type="component" value="Unassembled WGS sequence"/>
</dbReference>
<keyword evidence="3" id="KW-1185">Reference proteome</keyword>
<evidence type="ECO:0000313" key="2">
    <source>
        <dbReference type="EMBL" id="OWT43108.1"/>
    </source>
</evidence>
<feature type="region of interest" description="Disordered" evidence="1">
    <location>
        <begin position="129"/>
        <end position="223"/>
    </location>
</feature>
<dbReference type="AlphaFoldDB" id="A0A219AQP9"/>
<organism evidence="2 3">
    <name type="scientific">Pochonia chlamydosporia 170</name>
    <dbReference type="NCBI Taxonomy" id="1380566"/>
    <lineage>
        <taxon>Eukaryota</taxon>
        <taxon>Fungi</taxon>
        <taxon>Dikarya</taxon>
        <taxon>Ascomycota</taxon>
        <taxon>Pezizomycotina</taxon>
        <taxon>Sordariomycetes</taxon>
        <taxon>Hypocreomycetidae</taxon>
        <taxon>Hypocreales</taxon>
        <taxon>Clavicipitaceae</taxon>
        <taxon>Pochonia</taxon>
    </lineage>
</organism>
<sequence>MTKFGKLVKELIELYSECLAMVKRLSSNGGKRLATKPGSVLRRQLRADRDNIQAFYQSRLRHSGTSFESGDGIPHVASLTEISIRRIMAKIKSTLSMAGRVVVNRQPRSLNLESLVNLSSDSRTRALSTMTTLSTRMDTCSRSSSSGGRRRLSSGAKHGQRAATKRKHSSSQLLGRYDERDSLEHHGRPESRTTLSSGSTKLGEIKDGHRSKKSGVNYSGYTTYPQTRYLPRLDSRAERRTKMVGTGLFRSILCRRSVS</sequence>
<dbReference type="RefSeq" id="XP_022285557.1">
    <property type="nucleotide sequence ID" value="XM_022429405.1"/>
</dbReference>
<evidence type="ECO:0000256" key="1">
    <source>
        <dbReference type="SAM" id="MobiDB-lite"/>
    </source>
</evidence>
<comment type="caution">
    <text evidence="2">The sequence shown here is derived from an EMBL/GenBank/DDBJ whole genome shotgun (WGS) entry which is preliminary data.</text>
</comment>
<feature type="compositionally biased region" description="Basic and acidic residues" evidence="1">
    <location>
        <begin position="176"/>
        <end position="191"/>
    </location>
</feature>
<evidence type="ECO:0000313" key="3">
    <source>
        <dbReference type="Proteomes" id="UP000078397"/>
    </source>
</evidence>
<dbReference type="OrthoDB" id="5226911at2759"/>
<accession>A0A219AQP9</accession>
<reference evidence="2 3" key="1">
    <citation type="journal article" date="2016" name="PLoS Pathog.">
        <title>Biosynthesis of antibiotic leucinostatins in bio-control fungus Purpureocillium lilacinum and their inhibition on phytophthora revealed by genome mining.</title>
        <authorList>
            <person name="Wang G."/>
            <person name="Liu Z."/>
            <person name="Lin R."/>
            <person name="Li E."/>
            <person name="Mao Z."/>
            <person name="Ling J."/>
            <person name="Yang Y."/>
            <person name="Yin W.B."/>
            <person name="Xie B."/>
        </authorList>
    </citation>
    <scope>NUCLEOTIDE SEQUENCE [LARGE SCALE GENOMIC DNA]</scope>
    <source>
        <strain evidence="2">170</strain>
    </source>
</reference>
<protein>
    <submittedName>
        <fullName evidence="2">Uncharacterized protein</fullName>
    </submittedName>
</protein>